<dbReference type="InterPro" id="IPR000569">
    <property type="entry name" value="HECT_dom"/>
</dbReference>
<accession>A0AAD5E0K0</accession>
<evidence type="ECO:0000313" key="11">
    <source>
        <dbReference type="Proteomes" id="UP001205105"/>
    </source>
</evidence>
<evidence type="ECO:0000256" key="8">
    <source>
        <dbReference type="SAM" id="MobiDB-lite"/>
    </source>
</evidence>
<proteinExistence type="inferred from homology"/>
<comment type="caution">
    <text evidence="10">The sequence shown here is derived from an EMBL/GenBank/DDBJ whole genome shotgun (WGS) entry which is preliminary data.</text>
</comment>
<dbReference type="Gene3D" id="3.30.2410.10">
    <property type="entry name" value="Hect, E3 ligase catalytic domain"/>
    <property type="match status" value="1"/>
</dbReference>
<evidence type="ECO:0000256" key="4">
    <source>
        <dbReference type="ARBA" id="ARBA00022786"/>
    </source>
</evidence>
<evidence type="ECO:0000256" key="2">
    <source>
        <dbReference type="ARBA" id="ARBA00012485"/>
    </source>
</evidence>
<sequence length="739" mass="79044">MAAEALEQQLWPLAEGTFASQLLQLLPLPQFVQLYHSMLLLADFAKSSSSGSSGDSKSGQAATARLLSALAFGTQLLARLWRHLATSIGLPLEAPLQASWVFSCWLQLDCHGGATRGWEVATLRRGIAGLQPEAAAQLGLFCRVYCHHLAVVDDWEFWERQQPFSLGQQRAIAAALNTLVFRTQLPDNSSGGGRSGPSQLAGRSGSLGRDYRMLQQAAPLLHRALYERDARRQFCPPALWLEPYHHLIGSTPSAAAQQAQQAQQVSGAAVVRALLATEDDGSSDGQPGRPASSPRGGAAGAAGAGGVGAAAASRPAAVAAILTAAPQCVPFEERVSVFRALIDADKERCGYHLAPVDGGARPMPLTIRRGYVLEDAAAQLGRMGCAVKSRLAITFINQQGLQEAGIDMGGLMKEFLESVVSAGFDPNRGLFAATPDGQAYPNPLAERLDGGLAALETLGLVLGRALYEGVLLDCPLAPFFVSRLQGRWPLFDELQALDPEVYRSLLKRYNGPVEDLCLDFTVESDFLGSTVSEELVPGGSRLAVTQGNLLQYVYLVADWHLNKRLGTAAAAFSRGLSQVIPSSWLRLFSPREVNQLLGGGEAAALNIDDMQAHTVYSNGYSSSSSTVKHFWSVVRNLSQEDQRSLLKFVTSCSRAPLGGFKHLHPPLTIHKVDCGASLLAAVGGKDVDRLPTASTCSNTLKASACEQQTTTCLPNFRRSATLREKLLYAIKSGAGFELS</sequence>
<dbReference type="AlphaFoldDB" id="A0AAD5E0K0"/>
<keyword evidence="3" id="KW-0808">Transferase</keyword>
<dbReference type="EMBL" id="JADXDR010000006">
    <property type="protein sequence ID" value="KAI7846263.1"/>
    <property type="molecule type" value="Genomic_DNA"/>
</dbReference>
<evidence type="ECO:0000256" key="5">
    <source>
        <dbReference type="ARBA" id="ARBA00057703"/>
    </source>
</evidence>
<evidence type="ECO:0000256" key="6">
    <source>
        <dbReference type="ARBA" id="ARBA00061247"/>
    </source>
</evidence>
<dbReference type="PROSITE" id="PS50237">
    <property type="entry name" value="HECT"/>
    <property type="match status" value="1"/>
</dbReference>
<dbReference type="CDD" id="cd00078">
    <property type="entry name" value="HECTc"/>
    <property type="match status" value="1"/>
</dbReference>
<evidence type="ECO:0000256" key="7">
    <source>
        <dbReference type="PROSITE-ProRule" id="PRU00104"/>
    </source>
</evidence>
<dbReference type="EC" id="2.3.2.26" evidence="2"/>
<comment type="function">
    <text evidence="5">Probable E3 ubiquitin-protein ligase which mediates ubiquitination and subsequent proteasomal degradation of target proteins.</text>
</comment>
<dbReference type="Pfam" id="PF00632">
    <property type="entry name" value="HECT"/>
    <property type="match status" value="1"/>
</dbReference>
<keyword evidence="11" id="KW-1185">Reference proteome</keyword>
<organism evidence="10 11">
    <name type="scientific">Chlorella ohadii</name>
    <dbReference type="NCBI Taxonomy" id="2649997"/>
    <lineage>
        <taxon>Eukaryota</taxon>
        <taxon>Viridiplantae</taxon>
        <taxon>Chlorophyta</taxon>
        <taxon>core chlorophytes</taxon>
        <taxon>Trebouxiophyceae</taxon>
        <taxon>Chlorellales</taxon>
        <taxon>Chlorellaceae</taxon>
        <taxon>Chlorella clade</taxon>
        <taxon>Chlorella</taxon>
    </lineage>
</organism>
<dbReference type="Gene3D" id="3.90.1750.10">
    <property type="entry name" value="Hect, E3 ligase catalytic domains"/>
    <property type="match status" value="1"/>
</dbReference>
<dbReference type="PANTHER" id="PTHR45700">
    <property type="entry name" value="UBIQUITIN-PROTEIN LIGASE E3C"/>
    <property type="match status" value="1"/>
</dbReference>
<dbReference type="GO" id="GO:0006511">
    <property type="term" value="P:ubiquitin-dependent protein catabolic process"/>
    <property type="evidence" value="ECO:0007669"/>
    <property type="project" value="TreeGrafter"/>
</dbReference>
<feature type="domain" description="HECT" evidence="9">
    <location>
        <begin position="387"/>
        <end position="739"/>
    </location>
</feature>
<dbReference type="InterPro" id="IPR035983">
    <property type="entry name" value="Hect_E3_ubiquitin_ligase"/>
</dbReference>
<dbReference type="GO" id="GO:0000209">
    <property type="term" value="P:protein polyubiquitination"/>
    <property type="evidence" value="ECO:0007669"/>
    <property type="project" value="InterPro"/>
</dbReference>
<dbReference type="InterPro" id="IPR044611">
    <property type="entry name" value="E3A/B/C-like"/>
</dbReference>
<evidence type="ECO:0000256" key="1">
    <source>
        <dbReference type="ARBA" id="ARBA00000885"/>
    </source>
</evidence>
<dbReference type="PANTHER" id="PTHR45700:SF2">
    <property type="entry name" value="UBIQUITIN-PROTEIN LIGASE E3C"/>
    <property type="match status" value="1"/>
</dbReference>
<dbReference type="Gene3D" id="3.30.2160.10">
    <property type="entry name" value="Hect, E3 ligase catalytic domain"/>
    <property type="match status" value="1"/>
</dbReference>
<name>A0AAD5E0K0_9CHLO</name>
<dbReference type="GO" id="GO:0061630">
    <property type="term" value="F:ubiquitin protein ligase activity"/>
    <property type="evidence" value="ECO:0007669"/>
    <property type="project" value="UniProtKB-EC"/>
</dbReference>
<dbReference type="Proteomes" id="UP001205105">
    <property type="component" value="Unassembled WGS sequence"/>
</dbReference>
<dbReference type="SUPFAM" id="SSF56204">
    <property type="entry name" value="Hect, E3 ligase catalytic domain"/>
    <property type="match status" value="1"/>
</dbReference>
<feature type="active site" description="Glycyl thioester intermediate" evidence="7">
    <location>
        <position position="696"/>
    </location>
</feature>
<evidence type="ECO:0000259" key="9">
    <source>
        <dbReference type="PROSITE" id="PS50237"/>
    </source>
</evidence>
<comment type="similarity">
    <text evidence="6">Belongs to the UPL family.</text>
</comment>
<reference evidence="10" key="1">
    <citation type="submission" date="2020-11" db="EMBL/GenBank/DDBJ databases">
        <title>Chlorella ohadii genome sequencing and assembly.</title>
        <authorList>
            <person name="Murik O."/>
            <person name="Treves H."/>
            <person name="Kedem I."/>
            <person name="Shotland Y."/>
            <person name="Kaplan A."/>
        </authorList>
    </citation>
    <scope>NUCLEOTIDE SEQUENCE</scope>
    <source>
        <strain evidence="10">1</strain>
    </source>
</reference>
<dbReference type="SMART" id="SM00119">
    <property type="entry name" value="HECTc"/>
    <property type="match status" value="1"/>
</dbReference>
<keyword evidence="4 7" id="KW-0833">Ubl conjugation pathway</keyword>
<comment type="catalytic activity">
    <reaction evidence="1">
        <text>S-ubiquitinyl-[E2 ubiquitin-conjugating enzyme]-L-cysteine + [acceptor protein]-L-lysine = [E2 ubiquitin-conjugating enzyme]-L-cysteine + N(6)-ubiquitinyl-[acceptor protein]-L-lysine.</text>
        <dbReference type="EC" id="2.3.2.26"/>
    </reaction>
</comment>
<feature type="region of interest" description="Disordered" evidence="8">
    <location>
        <begin position="278"/>
        <end position="304"/>
    </location>
</feature>
<evidence type="ECO:0000256" key="3">
    <source>
        <dbReference type="ARBA" id="ARBA00022679"/>
    </source>
</evidence>
<evidence type="ECO:0000313" key="10">
    <source>
        <dbReference type="EMBL" id="KAI7846263.1"/>
    </source>
</evidence>
<protein>
    <recommendedName>
        <fullName evidence="2">HECT-type E3 ubiquitin transferase</fullName>
        <ecNumber evidence="2">2.3.2.26</ecNumber>
    </recommendedName>
</protein>
<gene>
    <name evidence="10" type="ORF">COHA_000243</name>
</gene>
<dbReference type="FunFam" id="3.30.2160.10:FF:000002">
    <property type="entry name" value="Putative Ubiquitin-protein ligase E3C"/>
    <property type="match status" value="1"/>
</dbReference>